<sequence>MSQSSASIASEEERKDDVPEDTCLCNDLMDRTGPVPTLGRLQEIAATTTCDLCLLLHELADAFQAEEDSLIYLDLPNSGYRTTLEVSFLADMDEDDITLRVFVPPGVESPHPSIRTGTPVSYYSGSAECLELARRWLGECAQHHKDCKVPSDTLMPTRVIDVGGDGRDPVLVETGGRPGQYATLSYCWGKKPQLRTTKETLSAFLEVIPVGELQKTALDALEICRHLGIPYLWIDALCIVQDDENDWLYESARMCDIYSSSALTIAAARSTNARQGVFGYQQYGSREYSQIFLFRGTEVYARKVPVGEHVGNPLAINIASQETGRVAEASWILRPQELPLARRAWTVQERVLSRRVLYYTPQELWWECDSCWACECGRANDAKDGELADDPDNGDSHFDPVREANIGSFGWLRDPGRCKSLTLGQAYKRWAAVVSLFSAGKLTVLSDKLPALSGIAQQFQRCLQARFGVSDEYLAGMWRRDLAQQLLWLIGPYVGRPRLAPYPVECGIPTWSWASVNGVISHAWEEQEDGLDPLFTIREASVNLATSDPTGKISGGQLVLESRVSHGHTLRGVPQPGNILAGLTLLPSGSMVGFYADRPDELHPGGFYTCLEAAGGGNSGADWFMVLTPSRIINGAYERVGFGVVSRLVGDSTKEHMWKDAQIEAVTIV</sequence>
<gene>
    <name evidence="3" type="ORF">N657DRAFT_649634</name>
</gene>
<evidence type="ECO:0000256" key="1">
    <source>
        <dbReference type="SAM" id="MobiDB-lite"/>
    </source>
</evidence>
<reference evidence="3" key="1">
    <citation type="journal article" date="2023" name="Mol. Phylogenet. Evol.">
        <title>Genome-scale phylogeny and comparative genomics of the fungal order Sordariales.</title>
        <authorList>
            <person name="Hensen N."/>
            <person name="Bonometti L."/>
            <person name="Westerberg I."/>
            <person name="Brannstrom I.O."/>
            <person name="Guillou S."/>
            <person name="Cros-Aarteil S."/>
            <person name="Calhoun S."/>
            <person name="Haridas S."/>
            <person name="Kuo A."/>
            <person name="Mondo S."/>
            <person name="Pangilinan J."/>
            <person name="Riley R."/>
            <person name="LaButti K."/>
            <person name="Andreopoulos B."/>
            <person name="Lipzen A."/>
            <person name="Chen C."/>
            <person name="Yan M."/>
            <person name="Daum C."/>
            <person name="Ng V."/>
            <person name="Clum A."/>
            <person name="Steindorff A."/>
            <person name="Ohm R.A."/>
            <person name="Martin F."/>
            <person name="Silar P."/>
            <person name="Natvig D.O."/>
            <person name="Lalanne C."/>
            <person name="Gautier V."/>
            <person name="Ament-Velasquez S.L."/>
            <person name="Kruys A."/>
            <person name="Hutchinson M.I."/>
            <person name="Powell A.J."/>
            <person name="Barry K."/>
            <person name="Miller A.N."/>
            <person name="Grigoriev I.V."/>
            <person name="Debuchy R."/>
            <person name="Gladieux P."/>
            <person name="Hiltunen Thoren M."/>
            <person name="Johannesson H."/>
        </authorList>
    </citation>
    <scope>NUCLEOTIDE SEQUENCE</scope>
    <source>
        <strain evidence="3">CBS 731.68</strain>
    </source>
</reference>
<evidence type="ECO:0000259" key="2">
    <source>
        <dbReference type="Pfam" id="PF06985"/>
    </source>
</evidence>
<dbReference type="Proteomes" id="UP001302602">
    <property type="component" value="Unassembled WGS sequence"/>
</dbReference>
<dbReference type="AlphaFoldDB" id="A0AAN6TSD0"/>
<dbReference type="GeneID" id="87830536"/>
<name>A0AAN6TSD0_9PEZI</name>
<keyword evidence="4" id="KW-1185">Reference proteome</keyword>
<feature type="region of interest" description="Disordered" evidence="1">
    <location>
        <begin position="1"/>
        <end position="21"/>
    </location>
</feature>
<dbReference type="RefSeq" id="XP_062643640.1">
    <property type="nucleotide sequence ID" value="XM_062793767.1"/>
</dbReference>
<dbReference type="PANTHER" id="PTHR33112:SF16">
    <property type="entry name" value="HETEROKARYON INCOMPATIBILITY DOMAIN-CONTAINING PROTEIN"/>
    <property type="match status" value="1"/>
</dbReference>
<dbReference type="InterPro" id="IPR010730">
    <property type="entry name" value="HET"/>
</dbReference>
<dbReference type="PANTHER" id="PTHR33112">
    <property type="entry name" value="DOMAIN PROTEIN, PUTATIVE-RELATED"/>
    <property type="match status" value="1"/>
</dbReference>
<organism evidence="3 4">
    <name type="scientific">Parathielavia appendiculata</name>
    <dbReference type="NCBI Taxonomy" id="2587402"/>
    <lineage>
        <taxon>Eukaryota</taxon>
        <taxon>Fungi</taxon>
        <taxon>Dikarya</taxon>
        <taxon>Ascomycota</taxon>
        <taxon>Pezizomycotina</taxon>
        <taxon>Sordariomycetes</taxon>
        <taxon>Sordariomycetidae</taxon>
        <taxon>Sordariales</taxon>
        <taxon>Chaetomiaceae</taxon>
        <taxon>Parathielavia</taxon>
    </lineage>
</organism>
<comment type="caution">
    <text evidence="3">The sequence shown here is derived from an EMBL/GenBank/DDBJ whole genome shotgun (WGS) entry which is preliminary data.</text>
</comment>
<evidence type="ECO:0000313" key="3">
    <source>
        <dbReference type="EMBL" id="KAK4119867.1"/>
    </source>
</evidence>
<accession>A0AAN6TSD0</accession>
<reference evidence="3" key="2">
    <citation type="submission" date="2023-05" db="EMBL/GenBank/DDBJ databases">
        <authorList>
            <consortium name="Lawrence Berkeley National Laboratory"/>
            <person name="Steindorff A."/>
            <person name="Hensen N."/>
            <person name="Bonometti L."/>
            <person name="Westerberg I."/>
            <person name="Brannstrom I.O."/>
            <person name="Guillou S."/>
            <person name="Cros-Aarteil S."/>
            <person name="Calhoun S."/>
            <person name="Haridas S."/>
            <person name="Kuo A."/>
            <person name="Mondo S."/>
            <person name="Pangilinan J."/>
            <person name="Riley R."/>
            <person name="Labutti K."/>
            <person name="Andreopoulos B."/>
            <person name="Lipzen A."/>
            <person name="Chen C."/>
            <person name="Yanf M."/>
            <person name="Daum C."/>
            <person name="Ng V."/>
            <person name="Clum A."/>
            <person name="Ohm R."/>
            <person name="Martin F."/>
            <person name="Silar P."/>
            <person name="Natvig D."/>
            <person name="Lalanne C."/>
            <person name="Gautier V."/>
            <person name="Ament-Velasquez S.L."/>
            <person name="Kruys A."/>
            <person name="Hutchinson M.I."/>
            <person name="Powell A.J."/>
            <person name="Barry K."/>
            <person name="Miller A.N."/>
            <person name="Grigoriev I.V."/>
            <person name="Debuchy R."/>
            <person name="Gladieux P."/>
            <person name="Thoren M.H."/>
            <person name="Johannesson H."/>
        </authorList>
    </citation>
    <scope>NUCLEOTIDE SEQUENCE</scope>
    <source>
        <strain evidence="3">CBS 731.68</strain>
    </source>
</reference>
<feature type="domain" description="Heterokaryon incompatibility" evidence="2">
    <location>
        <begin position="181"/>
        <end position="349"/>
    </location>
</feature>
<dbReference type="EMBL" id="MU853243">
    <property type="protein sequence ID" value="KAK4119867.1"/>
    <property type="molecule type" value="Genomic_DNA"/>
</dbReference>
<dbReference type="Pfam" id="PF06985">
    <property type="entry name" value="HET"/>
    <property type="match status" value="1"/>
</dbReference>
<proteinExistence type="predicted"/>
<protein>
    <submittedName>
        <fullName evidence="3">HET-domain-containing protein</fullName>
    </submittedName>
</protein>
<evidence type="ECO:0000313" key="4">
    <source>
        <dbReference type="Proteomes" id="UP001302602"/>
    </source>
</evidence>